<dbReference type="GO" id="GO:0016757">
    <property type="term" value="F:glycosyltransferase activity"/>
    <property type="evidence" value="ECO:0007669"/>
    <property type="project" value="UniProtKB-KW"/>
</dbReference>
<dbReference type="Pfam" id="PF00534">
    <property type="entry name" value="Glycos_transf_1"/>
    <property type="match status" value="1"/>
</dbReference>
<dbReference type="EMBL" id="CP045143">
    <property type="protein sequence ID" value="QFR24060.1"/>
    <property type="molecule type" value="Genomic_DNA"/>
</dbReference>
<reference evidence="4 5" key="1">
    <citation type="submission" date="2019-10" db="EMBL/GenBank/DDBJ databases">
        <title>The completed genome of Lactobacillus harbinensis M1.</title>
        <authorList>
            <person name="Zheng Y."/>
        </authorList>
    </citation>
    <scope>NUCLEOTIDE SEQUENCE [LARGE SCALE GENOMIC DNA]</scope>
    <source>
        <strain evidence="4 5">M1</strain>
    </source>
</reference>
<organism evidence="4 5">
    <name type="scientific">Schleiferilactobacillus harbinensis</name>
    <dbReference type="NCBI Taxonomy" id="304207"/>
    <lineage>
        <taxon>Bacteria</taxon>
        <taxon>Bacillati</taxon>
        <taxon>Bacillota</taxon>
        <taxon>Bacilli</taxon>
        <taxon>Lactobacillales</taxon>
        <taxon>Lactobacillaceae</taxon>
        <taxon>Schleiferilactobacillus</taxon>
    </lineage>
</organism>
<name>A0A5P8M6D2_9LACO</name>
<accession>A0A5P8M6D2</accession>
<dbReference type="RefSeq" id="WP_152261071.1">
    <property type="nucleotide sequence ID" value="NZ_CP045143.1"/>
</dbReference>
<feature type="domain" description="Glycosyl transferase family 1" evidence="3">
    <location>
        <begin position="344"/>
        <end position="502"/>
    </location>
</feature>
<protein>
    <submittedName>
        <fullName evidence="4">Glycosyltransferase</fullName>
    </submittedName>
</protein>
<dbReference type="Gene3D" id="3.40.50.2000">
    <property type="entry name" value="Glycogen Phosphorylase B"/>
    <property type="match status" value="3"/>
</dbReference>
<gene>
    <name evidence="4" type="ORF">D1010_12080</name>
</gene>
<keyword evidence="1" id="KW-0328">Glycosyltransferase</keyword>
<dbReference type="SUPFAM" id="SSF53756">
    <property type="entry name" value="UDP-Glycosyltransferase/glycogen phosphorylase"/>
    <property type="match status" value="1"/>
</dbReference>
<evidence type="ECO:0000313" key="5">
    <source>
        <dbReference type="Proteomes" id="UP000326779"/>
    </source>
</evidence>
<dbReference type="PANTHER" id="PTHR12526">
    <property type="entry name" value="GLYCOSYLTRANSFERASE"/>
    <property type="match status" value="1"/>
</dbReference>
<evidence type="ECO:0000256" key="1">
    <source>
        <dbReference type="ARBA" id="ARBA00022676"/>
    </source>
</evidence>
<keyword evidence="2 4" id="KW-0808">Transferase</keyword>
<dbReference type="Proteomes" id="UP000326779">
    <property type="component" value="Chromosome"/>
</dbReference>
<dbReference type="PANTHER" id="PTHR12526:SF629">
    <property type="entry name" value="TEICHURONIC ACID BIOSYNTHESIS GLYCOSYLTRANSFERASE TUAH-RELATED"/>
    <property type="match status" value="1"/>
</dbReference>
<dbReference type="KEGG" id="lhb:D1010_12080"/>
<sequence length="529" mass="59667">MVTLFGDRHDSGKLGGNTINFFVTNTVGKQSSGIEHSEMKRLQLFLEHQVPATIVTTNYYSRFHFNFKENGLTDDTSLNMFDFFLGNLHVPQRSNTVKEWLANHSGSATDLGTDVVEGNIQVHGWRVIDGDQQFLLREDVQSGQISSIVYGITANFIKHSEIYDDRGFKTLDNIMGADGRVTEQRFFSHTGEQIIIWRLDGKGATRSIFLKHQGEQRIFMNNDGLITYFLDVINQENGGDNLIISDRYENTPALARMKTPARRYVYIHNVHVSDPTDPLHDPKLNYNYAYVLQHPRQFTGMITPTYRQANDIKQRFGKDLNVVVIPSGSIEPSSNRIAINDRPRQHHILSVARISPEKRLDLLVRVAALVKKQIPDVILDIYGFVTDPRSGVILNNTVKETDMAGSVHFYPYTDQIMPVYDESTVLALTSANEGFGLALIEAESRGVPLVSFDINYGPNEIIENGKNGYLIKDGDIDDMAAKIITIFKDPFLNQKLSTGAYEATNKFSSANVWQAWQNIAKIDTQTPIK</sequence>
<proteinExistence type="predicted"/>
<evidence type="ECO:0000259" key="3">
    <source>
        <dbReference type="Pfam" id="PF00534"/>
    </source>
</evidence>
<dbReference type="InterPro" id="IPR001296">
    <property type="entry name" value="Glyco_trans_1"/>
</dbReference>
<evidence type="ECO:0000313" key="4">
    <source>
        <dbReference type="EMBL" id="QFR24060.1"/>
    </source>
</evidence>
<evidence type="ECO:0000256" key="2">
    <source>
        <dbReference type="ARBA" id="ARBA00022679"/>
    </source>
</evidence>
<dbReference type="AlphaFoldDB" id="A0A5P8M6D2"/>